<comment type="caution">
    <text evidence="2">The sequence shown here is derived from an EMBL/GenBank/DDBJ whole genome shotgun (WGS) entry which is preliminary data.</text>
</comment>
<dbReference type="InterPro" id="IPR000866">
    <property type="entry name" value="AhpC/TSA"/>
</dbReference>
<dbReference type="SUPFAM" id="SSF52833">
    <property type="entry name" value="Thioredoxin-like"/>
    <property type="match status" value="1"/>
</dbReference>
<dbReference type="EMBL" id="JBANEI010000001">
    <property type="protein sequence ID" value="MEI2680306.1"/>
    <property type="molecule type" value="Genomic_DNA"/>
</dbReference>
<dbReference type="Pfam" id="PF00578">
    <property type="entry name" value="AhpC-TSA"/>
    <property type="match status" value="1"/>
</dbReference>
<gene>
    <name evidence="2" type="ORF">V8N49_01285</name>
</gene>
<organism evidence="2 3">
    <name type="scientific">Erwinia aphidicola</name>
    <dbReference type="NCBI Taxonomy" id="68334"/>
    <lineage>
        <taxon>Bacteria</taxon>
        <taxon>Pseudomonadati</taxon>
        <taxon>Pseudomonadota</taxon>
        <taxon>Gammaproteobacteria</taxon>
        <taxon>Enterobacterales</taxon>
        <taxon>Erwiniaceae</taxon>
        <taxon>Erwinia</taxon>
    </lineage>
</organism>
<dbReference type="Gene3D" id="3.40.30.10">
    <property type="entry name" value="Glutaredoxin"/>
    <property type="match status" value="1"/>
</dbReference>
<evidence type="ECO:0000259" key="1">
    <source>
        <dbReference type="PROSITE" id="PS51352"/>
    </source>
</evidence>
<protein>
    <submittedName>
        <fullName evidence="2">Protein disulfide oxidoreductase</fullName>
    </submittedName>
</protein>
<accession>A0ABU8D9X1</accession>
<dbReference type="Proteomes" id="UP001306592">
    <property type="component" value="Unassembled WGS sequence"/>
</dbReference>
<proteinExistence type="predicted"/>
<dbReference type="InterPro" id="IPR050553">
    <property type="entry name" value="Thioredoxin_ResA/DsbE_sf"/>
</dbReference>
<dbReference type="RefSeq" id="WP_048918068.1">
    <property type="nucleotide sequence ID" value="NZ_JACXBP010000005.1"/>
</dbReference>
<dbReference type="InterPro" id="IPR013766">
    <property type="entry name" value="Thioredoxin_domain"/>
</dbReference>
<feature type="domain" description="Thioredoxin" evidence="1">
    <location>
        <begin position="31"/>
        <end position="149"/>
    </location>
</feature>
<evidence type="ECO:0000313" key="2">
    <source>
        <dbReference type="EMBL" id="MEI2680306.1"/>
    </source>
</evidence>
<dbReference type="InterPro" id="IPR036249">
    <property type="entry name" value="Thioredoxin-like_sf"/>
</dbReference>
<name>A0ABU8D9X1_ERWAP</name>
<dbReference type="CDD" id="cd03011">
    <property type="entry name" value="TlpA_like_ScsD_MtbDsbE"/>
    <property type="match status" value="1"/>
</dbReference>
<dbReference type="PANTHER" id="PTHR42852">
    <property type="entry name" value="THIOL:DISULFIDE INTERCHANGE PROTEIN DSBE"/>
    <property type="match status" value="1"/>
</dbReference>
<dbReference type="PANTHER" id="PTHR42852:SF17">
    <property type="entry name" value="THIOREDOXIN-LIKE PROTEIN HI_1115"/>
    <property type="match status" value="1"/>
</dbReference>
<dbReference type="PROSITE" id="PS51352">
    <property type="entry name" value="THIOREDOXIN_2"/>
    <property type="match status" value="1"/>
</dbReference>
<sequence>MTRLKRWGRELLLFVVLLAGVLWAMDLWRAPHAPLAFADQPLQTLDGRDVTLAALSAERPLLVYFWASWCGVCRFVTPQVAELASSGQNVISVALRSGEDEKVQRYLQAKRYPLATINDPQGSLSGSWQIGVTPTLVVIDKGAIVSTTTGWTSSWGIKLRLWWAGRR</sequence>
<reference evidence="2 3" key="1">
    <citation type="submission" date="2024-02" db="EMBL/GenBank/DDBJ databases">
        <title>First report Erwinia aphidicola in onion in Chile.</title>
        <authorList>
            <person name="Valenzuela M."/>
            <person name="Pena M."/>
            <person name="Dutta B."/>
        </authorList>
    </citation>
    <scope>NUCLEOTIDE SEQUENCE [LARGE SCALE GENOMIC DNA]</scope>
    <source>
        <strain evidence="2 3">QCJ3A</strain>
    </source>
</reference>
<evidence type="ECO:0000313" key="3">
    <source>
        <dbReference type="Proteomes" id="UP001306592"/>
    </source>
</evidence>
<dbReference type="GeneID" id="89476492"/>
<keyword evidence="3" id="KW-1185">Reference proteome</keyword>